<organism evidence="1">
    <name type="scientific">Flavobacterium sp. CFS9</name>
    <dbReference type="NCBI Taxonomy" id="3143118"/>
    <lineage>
        <taxon>Bacteria</taxon>
        <taxon>Pseudomonadati</taxon>
        <taxon>Bacteroidota</taxon>
        <taxon>Flavobacteriia</taxon>
        <taxon>Flavobacteriales</taxon>
        <taxon>Flavobacteriaceae</taxon>
        <taxon>Flavobacterium</taxon>
    </lineage>
</organism>
<dbReference type="AlphaFoldDB" id="A0AAT9H7E8"/>
<evidence type="ECO:0000313" key="1">
    <source>
        <dbReference type="EMBL" id="BFM45307.1"/>
    </source>
</evidence>
<evidence type="ECO:0008006" key="2">
    <source>
        <dbReference type="Google" id="ProtNLM"/>
    </source>
</evidence>
<dbReference type="EMBL" id="AP031573">
    <property type="protein sequence ID" value="BFM45307.1"/>
    <property type="molecule type" value="Genomic_DNA"/>
</dbReference>
<protein>
    <recommendedName>
        <fullName evidence="2">Transposase</fullName>
    </recommendedName>
</protein>
<sequence length="96" mass="11544">MEKPRQKYTIEFKQKAVNLSNRYYSTIRAAEEVNTSPVNIRRWKVRLPDGYIESLEIRKALATYLYHNITNPKQILFNYLLKLTKQKFNKLTNHKI</sequence>
<dbReference type="InterPro" id="IPR009057">
    <property type="entry name" value="Homeodomain-like_sf"/>
</dbReference>
<dbReference type="GO" id="GO:0003677">
    <property type="term" value="F:DNA binding"/>
    <property type="evidence" value="ECO:0007669"/>
    <property type="project" value="InterPro"/>
</dbReference>
<dbReference type="GO" id="GO:0004803">
    <property type="term" value="F:transposase activity"/>
    <property type="evidence" value="ECO:0007669"/>
    <property type="project" value="InterPro"/>
</dbReference>
<dbReference type="SUPFAM" id="SSF46689">
    <property type="entry name" value="Homeodomain-like"/>
    <property type="match status" value="1"/>
</dbReference>
<accession>A0AAT9H7E8</accession>
<dbReference type="RefSeq" id="WP_369616305.1">
    <property type="nucleotide sequence ID" value="NZ_AP031573.1"/>
</dbReference>
<gene>
    <name evidence="1" type="ORF">CFS9_39480</name>
</gene>
<dbReference type="InterPro" id="IPR002514">
    <property type="entry name" value="Transposase_8"/>
</dbReference>
<dbReference type="Pfam" id="PF01527">
    <property type="entry name" value="HTH_Tnp_1"/>
    <property type="match status" value="1"/>
</dbReference>
<reference evidence="1" key="1">
    <citation type="submission" date="2024-05" db="EMBL/GenBank/DDBJ databases">
        <title>Whole-Genome Sequence of CFS9, a Potential Fish Probiotic Isolated from the Body Surface of Silurus asotus.</title>
        <authorList>
            <person name="Kojima M."/>
            <person name="Tobioka K."/>
            <person name="Yokota K."/>
            <person name="Nakatani H."/>
            <person name="Hori K."/>
            <person name="Tamaru Y."/>
            <person name="Okazaki F."/>
        </authorList>
    </citation>
    <scope>NUCLEOTIDE SEQUENCE</scope>
    <source>
        <strain evidence="1">CFS9</strain>
    </source>
</reference>
<name>A0AAT9H7E8_9FLAO</name>
<proteinExistence type="predicted"/>
<dbReference type="GO" id="GO:0006313">
    <property type="term" value="P:DNA transposition"/>
    <property type="evidence" value="ECO:0007669"/>
    <property type="project" value="InterPro"/>
</dbReference>